<dbReference type="GO" id="GO:0016117">
    <property type="term" value="P:carotenoid biosynthetic process"/>
    <property type="evidence" value="ECO:0007669"/>
    <property type="project" value="UniProtKB-KW"/>
</dbReference>
<dbReference type="Proteomes" id="UP000050421">
    <property type="component" value="Unassembled WGS sequence"/>
</dbReference>
<dbReference type="InterPro" id="IPR036188">
    <property type="entry name" value="FAD/NAD-bd_sf"/>
</dbReference>
<dbReference type="InterPro" id="IPR002937">
    <property type="entry name" value="Amino_oxidase"/>
</dbReference>
<evidence type="ECO:0000256" key="5">
    <source>
        <dbReference type="RuleBase" id="RU362075"/>
    </source>
</evidence>
<dbReference type="OrthoDB" id="9774675at2"/>
<evidence type="ECO:0000259" key="6">
    <source>
        <dbReference type="Pfam" id="PF01593"/>
    </source>
</evidence>
<dbReference type="InterPro" id="IPR054840">
    <property type="entry name" value="hydcarot_desat_CrtD"/>
</dbReference>
<dbReference type="Pfam" id="PF01593">
    <property type="entry name" value="Amino_oxidase"/>
    <property type="match status" value="1"/>
</dbReference>
<dbReference type="PATRIC" id="fig|1305737.6.peg.2041"/>
<evidence type="ECO:0000313" key="7">
    <source>
        <dbReference type="EMBL" id="KPQ17196.1"/>
    </source>
</evidence>
<dbReference type="STRING" id="1305737.GCA_000526355_03090"/>
<dbReference type="InterPro" id="IPR014105">
    <property type="entry name" value="Carotenoid/retinoid_OxRdtase"/>
</dbReference>
<dbReference type="EMBL" id="LJXT01000033">
    <property type="protein sequence ID" value="KPQ17196.1"/>
    <property type="molecule type" value="Genomic_DNA"/>
</dbReference>
<evidence type="ECO:0000256" key="4">
    <source>
        <dbReference type="ARBA" id="ARBA00023002"/>
    </source>
</evidence>
<dbReference type="NCBIfam" id="NF042421">
    <property type="entry name" value="hydcarot_desat_CrtD"/>
    <property type="match status" value="1"/>
</dbReference>
<dbReference type="GO" id="GO:0016491">
    <property type="term" value="F:oxidoreductase activity"/>
    <property type="evidence" value="ECO:0007669"/>
    <property type="project" value="UniProtKB-KW"/>
</dbReference>
<dbReference type="PANTHER" id="PTHR43734:SF7">
    <property type="entry name" value="4,4'-DIAPONEUROSPORENE OXYGENASE"/>
    <property type="match status" value="1"/>
</dbReference>
<gene>
    <name evidence="7" type="ORF">HLUCCX10_06875</name>
</gene>
<protein>
    <submittedName>
        <fullName evidence="7">Phytoene desaturase</fullName>
    </submittedName>
</protein>
<dbReference type="Gene3D" id="3.50.50.60">
    <property type="entry name" value="FAD/NAD(P)-binding domain"/>
    <property type="match status" value="2"/>
</dbReference>
<keyword evidence="3 5" id="KW-0125">Carotenoid biosynthesis</keyword>
<comment type="similarity">
    <text evidence="2 5">Belongs to the carotenoid/retinoid oxidoreductase family.</text>
</comment>
<name>A0A0P7YP19_9BACT</name>
<evidence type="ECO:0000256" key="3">
    <source>
        <dbReference type="ARBA" id="ARBA00022746"/>
    </source>
</evidence>
<accession>A0A0P7YP19</accession>
<feature type="domain" description="Amine oxidase" evidence="6">
    <location>
        <begin position="12"/>
        <end position="480"/>
    </location>
</feature>
<dbReference type="SUPFAM" id="SSF51905">
    <property type="entry name" value="FAD/NAD(P)-binding domain"/>
    <property type="match status" value="1"/>
</dbReference>
<keyword evidence="4 5" id="KW-0560">Oxidoreductase</keyword>
<dbReference type="NCBIfam" id="TIGR02734">
    <property type="entry name" value="crtI_fam"/>
    <property type="match status" value="1"/>
</dbReference>
<organism evidence="7 8">
    <name type="scientific">Algoriphagus marincola HL-49</name>
    <dbReference type="NCBI Taxonomy" id="1305737"/>
    <lineage>
        <taxon>Bacteria</taxon>
        <taxon>Pseudomonadati</taxon>
        <taxon>Bacteroidota</taxon>
        <taxon>Cytophagia</taxon>
        <taxon>Cytophagales</taxon>
        <taxon>Cyclobacteriaceae</taxon>
        <taxon>Algoriphagus</taxon>
    </lineage>
</organism>
<evidence type="ECO:0000256" key="2">
    <source>
        <dbReference type="ARBA" id="ARBA00006046"/>
    </source>
</evidence>
<comment type="pathway">
    <text evidence="1 5">Carotenoid biosynthesis.</text>
</comment>
<dbReference type="AlphaFoldDB" id="A0A0P7YP19"/>
<dbReference type="PANTHER" id="PTHR43734">
    <property type="entry name" value="PHYTOENE DESATURASE"/>
    <property type="match status" value="1"/>
</dbReference>
<reference evidence="7 8" key="1">
    <citation type="submission" date="2015-09" db="EMBL/GenBank/DDBJ databases">
        <title>Identification and resolution of microdiversity through metagenomic sequencing of parallel consortia.</title>
        <authorList>
            <person name="Nelson W.C."/>
            <person name="Romine M.F."/>
            <person name="Lindemann S.R."/>
        </authorList>
    </citation>
    <scope>NUCLEOTIDE SEQUENCE [LARGE SCALE GENOMIC DNA]</scope>
    <source>
        <strain evidence="7">HL-49</strain>
    </source>
</reference>
<dbReference type="eggNOG" id="COG1233">
    <property type="taxonomic scope" value="Bacteria"/>
</dbReference>
<evidence type="ECO:0000256" key="1">
    <source>
        <dbReference type="ARBA" id="ARBA00004829"/>
    </source>
</evidence>
<evidence type="ECO:0000313" key="8">
    <source>
        <dbReference type="Proteomes" id="UP000050421"/>
    </source>
</evidence>
<proteinExistence type="inferred from homology"/>
<sequence>MSQKALIVGSGIAGIAASIRLAVQDYSVKVFEANPYPGGKLSEITLKGYRFDAGPSLFTLPEQVEELFRLAGKDPKDHFDYEKLEVACHYFWEDGKQVKAWADINRFAEEVETKLGEPAKNVREALRSSAFIYEHLAPLFMHRSLHQFGTWTNPQALKSYLKMGKLGIFSTMNQANERQFQNPKLVQLFNRYATYNGSDPYQTPATLNIIPHLEFNIGAYFPKKGMHDITMSLYRLAQDLGVEFHFNAKVEEILVEKGRAVGVEVDGKRHQADIIVNNMDMVNAYKSILRKQKQPKKLLEQPKSSSALIFYWGVKREFKELGLHNILFSEDYQTEFEHIFKKGSIYEDPTVYINITSTHKSDDAPKGCMNWFTMINVPNNQGQDWDSLIQEARKNIISKVNRVLKTDLESLIEVEEILEPRTIESKTSSANGALYGNSSNNRFAAFLRHANYSSDIKNLYFCGGSVHPGGGIPLSLLSAKIMMGFVGD</sequence>
<comment type="caution">
    <text evidence="7">The sequence shown here is derived from an EMBL/GenBank/DDBJ whole genome shotgun (WGS) entry which is preliminary data.</text>
</comment>